<sequence length="141" mass="15731">MAYEMASATPSAATQPSAQPGQQIGVKIIVKAVHVDPKPRRLRLESTVKLTLGNAIESKSFFWKSGVLRWNLDSPRCVWLCMGPEAVLRHILYYVISEILLGTPLKIHWTSRGSSKPPIEVTLRSEDLMEKRKGAVTNVYS</sequence>
<name>A0A8E2DFC0_9APHY</name>
<reference evidence="1 2" key="1">
    <citation type="submission" date="2016-07" db="EMBL/GenBank/DDBJ databases">
        <title>Draft genome of the white-rot fungus Obba rivulosa 3A-2.</title>
        <authorList>
            <consortium name="DOE Joint Genome Institute"/>
            <person name="Miettinen O."/>
            <person name="Riley R."/>
            <person name="Acob R."/>
            <person name="Barry K."/>
            <person name="Cullen D."/>
            <person name="De Vries R."/>
            <person name="Hainaut M."/>
            <person name="Hatakka A."/>
            <person name="Henrissat B."/>
            <person name="Hilden K."/>
            <person name="Kuo R."/>
            <person name="Labutti K."/>
            <person name="Lipzen A."/>
            <person name="Makela M.R."/>
            <person name="Sandor L."/>
            <person name="Spatafora J.W."/>
            <person name="Grigoriev I.V."/>
            <person name="Hibbett D.S."/>
        </authorList>
    </citation>
    <scope>NUCLEOTIDE SEQUENCE [LARGE SCALE GENOMIC DNA]</scope>
    <source>
        <strain evidence="1 2">3A-2</strain>
    </source>
</reference>
<organism evidence="1 2">
    <name type="scientific">Obba rivulosa</name>
    <dbReference type="NCBI Taxonomy" id="1052685"/>
    <lineage>
        <taxon>Eukaryota</taxon>
        <taxon>Fungi</taxon>
        <taxon>Dikarya</taxon>
        <taxon>Basidiomycota</taxon>
        <taxon>Agaricomycotina</taxon>
        <taxon>Agaricomycetes</taxon>
        <taxon>Polyporales</taxon>
        <taxon>Gelatoporiaceae</taxon>
        <taxon>Obba</taxon>
    </lineage>
</organism>
<accession>A0A8E2DFC0</accession>
<keyword evidence="2" id="KW-1185">Reference proteome</keyword>
<evidence type="ECO:0000313" key="2">
    <source>
        <dbReference type="Proteomes" id="UP000250043"/>
    </source>
</evidence>
<gene>
    <name evidence="1" type="ORF">OBBRIDRAFT_376989</name>
</gene>
<proteinExistence type="predicted"/>
<dbReference type="EMBL" id="KV722636">
    <property type="protein sequence ID" value="OCH84776.1"/>
    <property type="molecule type" value="Genomic_DNA"/>
</dbReference>
<evidence type="ECO:0000313" key="1">
    <source>
        <dbReference type="EMBL" id="OCH84776.1"/>
    </source>
</evidence>
<dbReference type="AlphaFoldDB" id="A0A8E2DFC0"/>
<protein>
    <submittedName>
        <fullName evidence="1">Uncharacterized protein</fullName>
    </submittedName>
</protein>
<dbReference type="Proteomes" id="UP000250043">
    <property type="component" value="Unassembled WGS sequence"/>
</dbReference>